<sequence>MSERITRAVIRRAQPDDAATIARVEVESWRAAYLGLVPASDLNALSTQAREASWRRILTHGAATGTRAWTLDTGDAVLGFASAGPTRDEDDDPAEVGELYTIYLLPAAWGRGLGAALLDTAQADLARRRHRAMTIWVLEGNTRARRFYELSGFGRDGARRRARVGAGTLPEVRYRRAL</sequence>
<evidence type="ECO:0000256" key="2">
    <source>
        <dbReference type="ARBA" id="ARBA00023315"/>
    </source>
</evidence>
<comment type="caution">
    <text evidence="4">The sequence shown here is derived from an EMBL/GenBank/DDBJ whole genome shotgun (WGS) entry which is preliminary data.</text>
</comment>
<reference evidence="4 5" key="1">
    <citation type="submission" date="2014-02" db="EMBL/GenBank/DDBJ databases">
        <title>The small core and large imbalanced accessory genome model reveals a collaborative survival strategy of Sorangium cellulosum strains in nature.</title>
        <authorList>
            <person name="Han K."/>
            <person name="Peng R."/>
            <person name="Blom J."/>
            <person name="Li Y.-Z."/>
        </authorList>
    </citation>
    <scope>NUCLEOTIDE SEQUENCE [LARGE SCALE GENOMIC DNA]</scope>
    <source>
        <strain evidence="4 5">So0157-25</strain>
    </source>
</reference>
<accession>A0A150PMT1</accession>
<dbReference type="EMBL" id="JELY01001088">
    <property type="protein sequence ID" value="KYF56943.1"/>
    <property type="molecule type" value="Genomic_DNA"/>
</dbReference>
<evidence type="ECO:0000313" key="4">
    <source>
        <dbReference type="EMBL" id="KYF56943.1"/>
    </source>
</evidence>
<protein>
    <submittedName>
        <fullName evidence="4">Acetyltransferase</fullName>
    </submittedName>
</protein>
<dbReference type="PROSITE" id="PS51186">
    <property type="entry name" value="GNAT"/>
    <property type="match status" value="1"/>
</dbReference>
<dbReference type="PANTHER" id="PTHR43877">
    <property type="entry name" value="AMINOALKYLPHOSPHONATE N-ACETYLTRANSFERASE-RELATED-RELATED"/>
    <property type="match status" value="1"/>
</dbReference>
<proteinExistence type="predicted"/>
<dbReference type="AlphaFoldDB" id="A0A150PMT1"/>
<feature type="domain" description="N-acetyltransferase" evidence="3">
    <location>
        <begin position="8"/>
        <end position="178"/>
    </location>
</feature>
<keyword evidence="2" id="KW-0012">Acyltransferase</keyword>
<dbReference type="GO" id="GO:0016747">
    <property type="term" value="F:acyltransferase activity, transferring groups other than amino-acyl groups"/>
    <property type="evidence" value="ECO:0007669"/>
    <property type="project" value="InterPro"/>
</dbReference>
<evidence type="ECO:0000313" key="5">
    <source>
        <dbReference type="Proteomes" id="UP000075420"/>
    </source>
</evidence>
<dbReference type="InterPro" id="IPR000182">
    <property type="entry name" value="GNAT_dom"/>
</dbReference>
<gene>
    <name evidence="4" type="ORF">BE08_05115</name>
</gene>
<dbReference type="Gene3D" id="3.40.630.30">
    <property type="match status" value="1"/>
</dbReference>
<dbReference type="InterPro" id="IPR050832">
    <property type="entry name" value="Bact_Acetyltransf"/>
</dbReference>
<dbReference type="InterPro" id="IPR016181">
    <property type="entry name" value="Acyl_CoA_acyltransferase"/>
</dbReference>
<dbReference type="Proteomes" id="UP000075420">
    <property type="component" value="Unassembled WGS sequence"/>
</dbReference>
<dbReference type="PANTHER" id="PTHR43877:SF1">
    <property type="entry name" value="ACETYLTRANSFERASE"/>
    <property type="match status" value="1"/>
</dbReference>
<organism evidence="4 5">
    <name type="scientific">Sorangium cellulosum</name>
    <name type="common">Polyangium cellulosum</name>
    <dbReference type="NCBI Taxonomy" id="56"/>
    <lineage>
        <taxon>Bacteria</taxon>
        <taxon>Pseudomonadati</taxon>
        <taxon>Myxococcota</taxon>
        <taxon>Polyangia</taxon>
        <taxon>Polyangiales</taxon>
        <taxon>Polyangiaceae</taxon>
        <taxon>Sorangium</taxon>
    </lineage>
</organism>
<dbReference type="Pfam" id="PF00583">
    <property type="entry name" value="Acetyltransf_1"/>
    <property type="match status" value="1"/>
</dbReference>
<evidence type="ECO:0000256" key="1">
    <source>
        <dbReference type="ARBA" id="ARBA00022679"/>
    </source>
</evidence>
<keyword evidence="1 4" id="KW-0808">Transferase</keyword>
<dbReference type="SUPFAM" id="SSF55729">
    <property type="entry name" value="Acyl-CoA N-acyltransferases (Nat)"/>
    <property type="match status" value="1"/>
</dbReference>
<evidence type="ECO:0000259" key="3">
    <source>
        <dbReference type="PROSITE" id="PS51186"/>
    </source>
</evidence>
<name>A0A150PMT1_SORCE</name>
<dbReference type="CDD" id="cd04301">
    <property type="entry name" value="NAT_SF"/>
    <property type="match status" value="1"/>
</dbReference>